<dbReference type="PANTHER" id="PTHR30408:SF12">
    <property type="entry name" value="TYPE I RESTRICTION ENZYME MJAVIII SPECIFICITY SUBUNIT"/>
    <property type="match status" value="1"/>
</dbReference>
<comment type="similarity">
    <text evidence="1">Belongs to the type-I restriction system S methylase family.</text>
</comment>
<sequence>MDEGARVVKPVPLRRLVECLDGQRVPLSAEQRSHRPGDVPYWGANDVVGWVDQHLFDEELVLVGEDGAPFFDRAKSVAFHVDGPVWVNNHMHVLRPRGVEPRFLTHALNATDYGRVISGSTRDKLTQDDMKAIPVPELDINEQRRVAAFLDDRVDRIDRVIAARHKEMEAIQAAFESVQRAAILGLDEKRQAEFELPWARVGGASRKVRRLGQLARMGTGHTPSRSISDYWLNCTIPWLTTGDVHRFRRDEIDVIDQTSIQISELGLANSAAVVHPARTVALSRTASAGFAVIMGNDMATSQDFVTWTCGPELLPEFLLYSLRVMRPYLLGFLATGSTHKTIYFPDIQDLSIVVPEVELQRLAVEVVAERADSRKSGLAALAQCIDLLLEFKYSLIAAAVAGELDVTTAGSGIPS</sequence>
<keyword evidence="5" id="KW-0540">Nuclease</keyword>
<dbReference type="EMBL" id="SDWV01000011">
    <property type="protein sequence ID" value="RYC10562.1"/>
    <property type="molecule type" value="Genomic_DNA"/>
</dbReference>
<keyword evidence="2" id="KW-0680">Restriction system</keyword>
<feature type="domain" description="Type I restriction modification DNA specificity" evidence="4">
    <location>
        <begin position="207"/>
        <end position="364"/>
    </location>
</feature>
<dbReference type="InterPro" id="IPR000055">
    <property type="entry name" value="Restrct_endonuc_typeI_TRD"/>
</dbReference>
<gene>
    <name evidence="5" type="ORF">EUA94_12245</name>
</gene>
<reference evidence="5 6" key="1">
    <citation type="submission" date="2019-01" db="EMBL/GenBank/DDBJ databases">
        <title>Novel species of Nocardioides.</title>
        <authorList>
            <person name="Liu Q."/>
            <person name="X Y.-H."/>
        </authorList>
    </citation>
    <scope>NUCLEOTIDE SEQUENCE [LARGE SCALE GENOMIC DNA]</scope>
    <source>
        <strain evidence="5 6">HLT2-9</strain>
    </source>
</reference>
<evidence type="ECO:0000256" key="3">
    <source>
        <dbReference type="ARBA" id="ARBA00023125"/>
    </source>
</evidence>
<name>A0A4Q2SXC4_9ACTN</name>
<dbReference type="InterPro" id="IPR052021">
    <property type="entry name" value="Type-I_RS_S_subunit"/>
</dbReference>
<dbReference type="GO" id="GO:0003677">
    <property type="term" value="F:DNA binding"/>
    <property type="evidence" value="ECO:0007669"/>
    <property type="project" value="UniProtKB-KW"/>
</dbReference>
<comment type="caution">
    <text evidence="5">The sequence shown here is derived from an EMBL/GenBank/DDBJ whole genome shotgun (WGS) entry which is preliminary data.</text>
</comment>
<dbReference type="OrthoDB" id="3197085at2"/>
<feature type="domain" description="Type I restriction modification DNA specificity" evidence="4">
    <location>
        <begin position="32"/>
        <end position="155"/>
    </location>
</feature>
<proteinExistence type="inferred from homology"/>
<dbReference type="AlphaFoldDB" id="A0A4Q2SXC4"/>
<organism evidence="5 6">
    <name type="scientific">Nocardioides zhouii</name>
    <dbReference type="NCBI Taxonomy" id="1168729"/>
    <lineage>
        <taxon>Bacteria</taxon>
        <taxon>Bacillati</taxon>
        <taxon>Actinomycetota</taxon>
        <taxon>Actinomycetes</taxon>
        <taxon>Propionibacteriales</taxon>
        <taxon>Nocardioidaceae</taxon>
        <taxon>Nocardioides</taxon>
    </lineage>
</organism>
<keyword evidence="5" id="KW-0255">Endonuclease</keyword>
<dbReference type="Gene3D" id="3.90.220.20">
    <property type="entry name" value="DNA methylase specificity domains"/>
    <property type="match status" value="2"/>
</dbReference>
<accession>A0A4Q2SXC4</accession>
<dbReference type="PANTHER" id="PTHR30408">
    <property type="entry name" value="TYPE-1 RESTRICTION ENZYME ECOKI SPECIFICITY PROTEIN"/>
    <property type="match status" value="1"/>
</dbReference>
<dbReference type="GO" id="GO:0009307">
    <property type="term" value="P:DNA restriction-modification system"/>
    <property type="evidence" value="ECO:0007669"/>
    <property type="project" value="UniProtKB-KW"/>
</dbReference>
<keyword evidence="6" id="KW-1185">Reference proteome</keyword>
<evidence type="ECO:0000256" key="1">
    <source>
        <dbReference type="ARBA" id="ARBA00010923"/>
    </source>
</evidence>
<protein>
    <submittedName>
        <fullName evidence="5">Restriction endonuclease subunit S</fullName>
    </submittedName>
</protein>
<evidence type="ECO:0000313" key="6">
    <source>
        <dbReference type="Proteomes" id="UP000291101"/>
    </source>
</evidence>
<keyword evidence="3" id="KW-0238">DNA-binding</keyword>
<dbReference type="Pfam" id="PF01420">
    <property type="entry name" value="Methylase_S"/>
    <property type="match status" value="2"/>
</dbReference>
<dbReference type="CDD" id="cd17262">
    <property type="entry name" value="RMtype1_S_Aco12261I-TRD2-CR2"/>
    <property type="match status" value="1"/>
</dbReference>
<keyword evidence="5" id="KW-0378">Hydrolase</keyword>
<evidence type="ECO:0000313" key="5">
    <source>
        <dbReference type="EMBL" id="RYC10562.1"/>
    </source>
</evidence>
<dbReference type="Proteomes" id="UP000291101">
    <property type="component" value="Unassembled WGS sequence"/>
</dbReference>
<evidence type="ECO:0000256" key="2">
    <source>
        <dbReference type="ARBA" id="ARBA00022747"/>
    </source>
</evidence>
<evidence type="ECO:0000259" key="4">
    <source>
        <dbReference type="Pfam" id="PF01420"/>
    </source>
</evidence>
<dbReference type="InterPro" id="IPR044946">
    <property type="entry name" value="Restrct_endonuc_typeI_TRD_sf"/>
</dbReference>
<dbReference type="GO" id="GO:0004519">
    <property type="term" value="F:endonuclease activity"/>
    <property type="evidence" value="ECO:0007669"/>
    <property type="project" value="UniProtKB-KW"/>
</dbReference>
<dbReference type="SUPFAM" id="SSF116734">
    <property type="entry name" value="DNA methylase specificity domain"/>
    <property type="match status" value="2"/>
</dbReference>